<accession>A0A4Q9MBZ3</accession>
<dbReference type="PANTHER" id="PTHR38248:SF2">
    <property type="entry name" value="FUNK1 11"/>
    <property type="match status" value="1"/>
</dbReference>
<proteinExistence type="predicted"/>
<dbReference type="Proteomes" id="UP000292957">
    <property type="component" value="Unassembled WGS sequence"/>
</dbReference>
<sequence>MVHGKSYICTLESLIQNFMPEHKSTSKKTVNNIFAGVPTTFSSEKAMYGCIVDRLNGCHLFPGRKFVATPYKPDKSDATKQAIDCGMYASAHAPKEEWTDLGEESRRLNWSRLELGIECKVKANLDPFDEWQDGDEPVAQGRKDVWGQLLSYADLVFRYQQRLFHYTVIFFGYYARVIRFDRSGVVASDKINYAKDGSRLTEFLVRYCRMKETNRGHDPTATRIERTDDLFDKLKKHGKKAVAESPEGYIPQLFDATLDESWPWWKLEVFNEGADGEGADGEGADEDGADEDGADKGTDTWQSFAVGKPHFLSDGVVGRGTRGYIAVPLNSSGEPTGSFVYLKDAWRVNHPGMEKEGDVLRALNKAKVHHVPTVVCHGDLPGQDTLSYNNWAQYHSDETPEKCPLKAHQHYRVVEAEVGKPLSQFANGRELVVAILCCIVAHKEACAAGYIHRDISAGNILLYKNASGQWVGLLNDWELSKAYTDDKTEEGNRQADRTGTWQFTSVHALVDHTKIIKIPDDLESFFHVMLYFAIRFLPHNCPHGAGQLLFSYFDDYSPGEAGFTAGAAKSAAMHTGEIDITLITHGKKDASGKNVDERLEFHWPRKKNADGTDDVTQPAKEHPIDPIITELLRWFKALYAQDKKPDEVLRDSSHGDDADEVLDKPDTAWLATIAAKRSSSSTSADSHAGEPTEAQKEELRKVAEKLASHDAMEELLLQYIETRSWPARDKGADKKPKEGYSPPRDNIALTSTQVGSTKRTLDDGEVSTSKRMRSKS</sequence>
<dbReference type="InterPro" id="IPR011009">
    <property type="entry name" value="Kinase-like_dom_sf"/>
</dbReference>
<feature type="compositionally biased region" description="Basic and acidic residues" evidence="1">
    <location>
        <begin position="687"/>
        <end position="700"/>
    </location>
</feature>
<feature type="compositionally biased region" description="Polar residues" evidence="1">
    <location>
        <begin position="748"/>
        <end position="758"/>
    </location>
</feature>
<protein>
    <recommendedName>
        <fullName evidence="2">Fungal-type protein kinase domain-containing protein</fullName>
    </recommendedName>
</protein>
<reference evidence="3" key="1">
    <citation type="submission" date="2019-01" db="EMBL/GenBank/DDBJ databases">
        <title>Draft genome sequences of three monokaryotic isolates of the white-rot basidiomycete fungus Dichomitus squalens.</title>
        <authorList>
            <consortium name="DOE Joint Genome Institute"/>
            <person name="Lopez S.C."/>
            <person name="Andreopoulos B."/>
            <person name="Pangilinan J."/>
            <person name="Lipzen A."/>
            <person name="Riley R."/>
            <person name="Ahrendt S."/>
            <person name="Ng V."/>
            <person name="Barry K."/>
            <person name="Daum C."/>
            <person name="Grigoriev I.V."/>
            <person name="Hilden K.S."/>
            <person name="Makela M.R."/>
            <person name="de Vries R.P."/>
        </authorList>
    </citation>
    <scope>NUCLEOTIDE SEQUENCE [LARGE SCALE GENOMIC DNA]</scope>
    <source>
        <strain evidence="3">OM18370.1</strain>
    </source>
</reference>
<gene>
    <name evidence="3" type="ORF">BD311DRAFT_791410</name>
</gene>
<feature type="compositionally biased region" description="Acidic residues" evidence="1">
    <location>
        <begin position="274"/>
        <end position="293"/>
    </location>
</feature>
<dbReference type="InterPro" id="IPR040976">
    <property type="entry name" value="Pkinase_fungal"/>
</dbReference>
<feature type="domain" description="Fungal-type protein kinase" evidence="2">
    <location>
        <begin position="139"/>
        <end position="225"/>
    </location>
</feature>
<dbReference type="AlphaFoldDB" id="A0A4Q9MBZ3"/>
<dbReference type="Gene3D" id="1.10.510.10">
    <property type="entry name" value="Transferase(Phosphotransferase) domain 1"/>
    <property type="match status" value="1"/>
</dbReference>
<evidence type="ECO:0000313" key="3">
    <source>
        <dbReference type="EMBL" id="TBU23808.1"/>
    </source>
</evidence>
<feature type="region of interest" description="Disordered" evidence="1">
    <location>
        <begin position="273"/>
        <end position="300"/>
    </location>
</feature>
<dbReference type="InterPro" id="IPR008266">
    <property type="entry name" value="Tyr_kinase_AS"/>
</dbReference>
<dbReference type="GO" id="GO:0004672">
    <property type="term" value="F:protein kinase activity"/>
    <property type="evidence" value="ECO:0007669"/>
    <property type="project" value="InterPro"/>
</dbReference>
<dbReference type="PROSITE" id="PS00109">
    <property type="entry name" value="PROTEIN_KINASE_TYR"/>
    <property type="match status" value="1"/>
</dbReference>
<organism evidence="3">
    <name type="scientific">Dichomitus squalens</name>
    <dbReference type="NCBI Taxonomy" id="114155"/>
    <lineage>
        <taxon>Eukaryota</taxon>
        <taxon>Fungi</taxon>
        <taxon>Dikarya</taxon>
        <taxon>Basidiomycota</taxon>
        <taxon>Agaricomycotina</taxon>
        <taxon>Agaricomycetes</taxon>
        <taxon>Polyporales</taxon>
        <taxon>Polyporaceae</taxon>
        <taxon>Dichomitus</taxon>
    </lineage>
</organism>
<feature type="region of interest" description="Disordered" evidence="1">
    <location>
        <begin position="674"/>
        <end position="700"/>
    </location>
</feature>
<dbReference type="SUPFAM" id="SSF56112">
    <property type="entry name" value="Protein kinase-like (PK-like)"/>
    <property type="match status" value="1"/>
</dbReference>
<evidence type="ECO:0000259" key="2">
    <source>
        <dbReference type="Pfam" id="PF17667"/>
    </source>
</evidence>
<dbReference type="PANTHER" id="PTHR38248">
    <property type="entry name" value="FUNK1 6"/>
    <property type="match status" value="1"/>
</dbReference>
<name>A0A4Q9MBZ3_9APHY</name>
<dbReference type="Pfam" id="PF17667">
    <property type="entry name" value="Pkinase_fungal"/>
    <property type="match status" value="2"/>
</dbReference>
<dbReference type="OrthoDB" id="2745837at2759"/>
<feature type="domain" description="Fungal-type protein kinase" evidence="2">
    <location>
        <begin position="297"/>
        <end position="531"/>
    </location>
</feature>
<feature type="compositionally biased region" description="Low complexity" evidence="1">
    <location>
        <begin position="674"/>
        <end position="686"/>
    </location>
</feature>
<evidence type="ECO:0000256" key="1">
    <source>
        <dbReference type="SAM" id="MobiDB-lite"/>
    </source>
</evidence>
<dbReference type="EMBL" id="ML143494">
    <property type="protein sequence ID" value="TBU23808.1"/>
    <property type="molecule type" value="Genomic_DNA"/>
</dbReference>
<feature type="region of interest" description="Disordered" evidence="1">
    <location>
        <begin position="726"/>
        <end position="776"/>
    </location>
</feature>
<feature type="compositionally biased region" description="Basic and acidic residues" evidence="1">
    <location>
        <begin position="726"/>
        <end position="738"/>
    </location>
</feature>